<evidence type="ECO:0000313" key="7">
    <source>
        <dbReference type="Proteomes" id="UP000036367"/>
    </source>
</evidence>
<evidence type="ECO:0000313" key="6">
    <source>
        <dbReference type="EMBL" id="KLU01977.1"/>
    </source>
</evidence>
<comment type="caution">
    <text evidence="6">The sequence shown here is derived from an EMBL/GenBank/DDBJ whole genome shotgun (WGS) entry which is preliminary data.</text>
</comment>
<evidence type="ECO:0000256" key="3">
    <source>
        <dbReference type="ARBA" id="ARBA00022679"/>
    </source>
</evidence>
<evidence type="ECO:0000259" key="5">
    <source>
        <dbReference type="Pfam" id="PF02709"/>
    </source>
</evidence>
<dbReference type="STRING" id="595434.RISK_006161"/>
<gene>
    <name evidence="6" type="ORF">RISK_006161</name>
</gene>
<accession>A0A0J1B5H4</accession>
<evidence type="ECO:0000259" key="4">
    <source>
        <dbReference type="Pfam" id="PF00535"/>
    </source>
</evidence>
<feature type="domain" description="Galactosyltransferase C-terminal" evidence="5">
    <location>
        <begin position="166"/>
        <end position="220"/>
    </location>
</feature>
<evidence type="ECO:0008006" key="8">
    <source>
        <dbReference type="Google" id="ProtNLM"/>
    </source>
</evidence>
<sequence length="300" mass="33666">MVPGSQIVSGVVNAMKISVLTIVRGRQAHLENQLKGLLQSEILPHEWVVVGMNQDVTLPDCQRFPIRISSVNHPTEPLPLAQARNHAASLCKTDGLVFLDVDCIPSPDMIGNMLNALQTEDRLWMGCPRYLPAEAAEDDWQMDHLQRLSVGHPLQPQLGEEKRQGSERYEMFWSLCFATSLSSFDQIGGFDDSFDGYGGEDTDFAFSARKAGVPFGFVNAVAYHQHHSVCKPPLNHLKPIVKNAERFHRKWGVWPMESWLNAFAERELIEFDKDADSITIHRMPTESEIQKATSLTPAGF</sequence>
<protein>
    <recommendedName>
        <fullName evidence="8">Sugar transferase</fullName>
    </recommendedName>
</protein>
<dbReference type="Pfam" id="PF02709">
    <property type="entry name" value="Glyco_transf_7C"/>
    <property type="match status" value="1"/>
</dbReference>
<proteinExistence type="inferred from homology"/>
<dbReference type="GO" id="GO:0016757">
    <property type="term" value="F:glycosyltransferase activity"/>
    <property type="evidence" value="ECO:0007669"/>
    <property type="project" value="UniProtKB-KW"/>
</dbReference>
<dbReference type="SUPFAM" id="SSF53448">
    <property type="entry name" value="Nucleotide-diphospho-sugar transferases"/>
    <property type="match status" value="1"/>
</dbReference>
<dbReference type="PANTHER" id="PTHR43179:SF12">
    <property type="entry name" value="GALACTOFURANOSYLTRANSFERASE GLFT2"/>
    <property type="match status" value="1"/>
</dbReference>
<dbReference type="PATRIC" id="fig|595434.4.peg.5852"/>
<dbReference type="EMBL" id="LECT01000048">
    <property type="protein sequence ID" value="KLU01977.1"/>
    <property type="molecule type" value="Genomic_DNA"/>
</dbReference>
<reference evidence="6" key="1">
    <citation type="submission" date="2015-05" db="EMBL/GenBank/DDBJ databases">
        <title>Permanent draft genome of Rhodopirellula islandicus K833.</title>
        <authorList>
            <person name="Kizina J."/>
            <person name="Richter M."/>
            <person name="Glockner F.O."/>
            <person name="Harder J."/>
        </authorList>
    </citation>
    <scope>NUCLEOTIDE SEQUENCE [LARGE SCALE GENOMIC DNA]</scope>
    <source>
        <strain evidence="6">K833</strain>
    </source>
</reference>
<dbReference type="Gene3D" id="3.90.550.10">
    <property type="entry name" value="Spore Coat Polysaccharide Biosynthesis Protein SpsA, Chain A"/>
    <property type="match status" value="1"/>
</dbReference>
<keyword evidence="7" id="KW-1185">Reference proteome</keyword>
<dbReference type="PANTHER" id="PTHR43179">
    <property type="entry name" value="RHAMNOSYLTRANSFERASE WBBL"/>
    <property type="match status" value="1"/>
</dbReference>
<dbReference type="InterPro" id="IPR029044">
    <property type="entry name" value="Nucleotide-diphossugar_trans"/>
</dbReference>
<keyword evidence="3" id="KW-0808">Transferase</keyword>
<feature type="domain" description="Glycosyltransferase 2-like" evidence="4">
    <location>
        <begin position="22"/>
        <end position="133"/>
    </location>
</feature>
<dbReference type="AlphaFoldDB" id="A0A0J1B5H4"/>
<dbReference type="InterPro" id="IPR027791">
    <property type="entry name" value="Galactosyl_T_C"/>
</dbReference>
<name>A0A0J1B5H4_RHOIS</name>
<evidence type="ECO:0000256" key="1">
    <source>
        <dbReference type="ARBA" id="ARBA00006739"/>
    </source>
</evidence>
<evidence type="ECO:0000256" key="2">
    <source>
        <dbReference type="ARBA" id="ARBA00022676"/>
    </source>
</evidence>
<dbReference type="Pfam" id="PF00535">
    <property type="entry name" value="Glycos_transf_2"/>
    <property type="match status" value="1"/>
</dbReference>
<keyword evidence="2" id="KW-0328">Glycosyltransferase</keyword>
<comment type="similarity">
    <text evidence="1">Belongs to the glycosyltransferase 2 family.</text>
</comment>
<organism evidence="6 7">
    <name type="scientific">Rhodopirellula islandica</name>
    <dbReference type="NCBI Taxonomy" id="595434"/>
    <lineage>
        <taxon>Bacteria</taxon>
        <taxon>Pseudomonadati</taxon>
        <taxon>Planctomycetota</taxon>
        <taxon>Planctomycetia</taxon>
        <taxon>Pirellulales</taxon>
        <taxon>Pirellulaceae</taxon>
        <taxon>Rhodopirellula</taxon>
    </lineage>
</organism>
<dbReference type="InterPro" id="IPR001173">
    <property type="entry name" value="Glyco_trans_2-like"/>
</dbReference>
<dbReference type="Proteomes" id="UP000036367">
    <property type="component" value="Unassembled WGS sequence"/>
</dbReference>